<sequence length="139" mass="16248">MSNKGETVGEVDAEQSNEWESLRLILQDSRAKLLLQILAHPQRMPSAPELDYRNPSMEASTVQYHLRKLGDAGIIEKVKLPKGERTRDLPSTFFRVTEKGERLLKQAHLYEEVETWREVYERMERTPEIREIESMPRPS</sequence>
<dbReference type="SUPFAM" id="SSF46785">
    <property type="entry name" value="Winged helix' DNA-binding domain"/>
    <property type="match status" value="1"/>
</dbReference>
<dbReference type="InterPro" id="IPR036388">
    <property type="entry name" value="WH-like_DNA-bd_sf"/>
</dbReference>
<organism evidence="1 2">
    <name type="scientific">Halococcus salifodinae DSM 8989</name>
    <dbReference type="NCBI Taxonomy" id="1227456"/>
    <lineage>
        <taxon>Archaea</taxon>
        <taxon>Methanobacteriati</taxon>
        <taxon>Methanobacteriota</taxon>
        <taxon>Stenosarchaea group</taxon>
        <taxon>Halobacteria</taxon>
        <taxon>Halobacteriales</taxon>
        <taxon>Halococcaceae</taxon>
        <taxon>Halococcus</taxon>
    </lineage>
</organism>
<evidence type="ECO:0000313" key="2">
    <source>
        <dbReference type="Proteomes" id="UP000011625"/>
    </source>
</evidence>
<dbReference type="RefSeq" id="WP_005040841.1">
    <property type="nucleotide sequence ID" value="NZ_AOME01000026.1"/>
</dbReference>
<keyword evidence="2" id="KW-1185">Reference proteome</keyword>
<dbReference type="PATRIC" id="fig|1227456.3.peg.1034"/>
<name>M0N9U8_9EURY</name>
<reference evidence="1 2" key="1">
    <citation type="journal article" date="2014" name="PLoS Genet.">
        <title>Phylogenetically driven sequencing of extremely halophilic archaea reveals strategies for static and dynamic osmo-response.</title>
        <authorList>
            <person name="Becker E.A."/>
            <person name="Seitzer P.M."/>
            <person name="Tritt A."/>
            <person name="Larsen D."/>
            <person name="Krusor M."/>
            <person name="Yao A.I."/>
            <person name="Wu D."/>
            <person name="Madern D."/>
            <person name="Eisen J.A."/>
            <person name="Darling A.E."/>
            <person name="Facciotti M.T."/>
        </authorList>
    </citation>
    <scope>NUCLEOTIDE SEQUENCE [LARGE SCALE GENOMIC DNA]</scope>
    <source>
        <strain evidence="1 2">DSM 8989</strain>
    </source>
</reference>
<dbReference type="Proteomes" id="UP000011625">
    <property type="component" value="Unassembled WGS sequence"/>
</dbReference>
<comment type="caution">
    <text evidence="1">The sequence shown here is derived from an EMBL/GenBank/DDBJ whole genome shotgun (WGS) entry which is preliminary data.</text>
</comment>
<dbReference type="Gene3D" id="1.10.10.10">
    <property type="entry name" value="Winged helix-like DNA-binding domain superfamily/Winged helix DNA-binding domain"/>
    <property type="match status" value="1"/>
</dbReference>
<accession>M0N9U8</accession>
<dbReference type="OrthoDB" id="195102at2157"/>
<dbReference type="STRING" id="1227456.C450_05085"/>
<dbReference type="InterPro" id="IPR036390">
    <property type="entry name" value="WH_DNA-bd_sf"/>
</dbReference>
<dbReference type="EMBL" id="AOME01000026">
    <property type="protein sequence ID" value="EMA54641.1"/>
    <property type="molecule type" value="Genomic_DNA"/>
</dbReference>
<protein>
    <submittedName>
        <fullName evidence="1">Putative transcriptional regulator</fullName>
    </submittedName>
</protein>
<gene>
    <name evidence="1" type="ORF">C450_05085</name>
</gene>
<proteinExistence type="predicted"/>
<evidence type="ECO:0000313" key="1">
    <source>
        <dbReference type="EMBL" id="EMA54641.1"/>
    </source>
</evidence>
<dbReference type="AlphaFoldDB" id="M0N9U8"/>